<feature type="domain" description="YncI copper-binding" evidence="4">
    <location>
        <begin position="109"/>
        <end position="159"/>
    </location>
</feature>
<keyword evidence="2" id="KW-1133">Transmembrane helix</keyword>
<feature type="compositionally biased region" description="Low complexity" evidence="1">
    <location>
        <begin position="176"/>
        <end position="215"/>
    </location>
</feature>
<comment type="caution">
    <text evidence="5">The sequence shown here is derived from an EMBL/GenBank/DDBJ whole genome shotgun (WGS) entry which is preliminary data.</text>
</comment>
<evidence type="ECO:0000259" key="4">
    <source>
        <dbReference type="Pfam" id="PF07987"/>
    </source>
</evidence>
<protein>
    <recommendedName>
        <fullName evidence="4">YncI copper-binding domain-containing protein</fullName>
    </recommendedName>
</protein>
<dbReference type="InterPro" id="IPR012533">
    <property type="entry name" value="YcnI-copper_dom"/>
</dbReference>
<feature type="signal peptide" evidence="3">
    <location>
        <begin position="1"/>
        <end position="33"/>
    </location>
</feature>
<proteinExistence type="predicted"/>
<feature type="chain" id="PRO_5046891445" description="YncI copper-binding domain-containing protein" evidence="3">
    <location>
        <begin position="34"/>
        <end position="267"/>
    </location>
</feature>
<keyword evidence="3" id="KW-0732">Signal</keyword>
<dbReference type="Pfam" id="PF07987">
    <property type="entry name" value="DUF1775"/>
    <property type="match status" value="1"/>
</dbReference>
<evidence type="ECO:0000256" key="2">
    <source>
        <dbReference type="SAM" id="Phobius"/>
    </source>
</evidence>
<name>A0ABQ5P5K3_9ACTN</name>
<feature type="region of interest" description="Disordered" evidence="1">
    <location>
        <begin position="174"/>
        <end position="236"/>
    </location>
</feature>
<feature type="transmembrane region" description="Helical" evidence="2">
    <location>
        <begin position="240"/>
        <end position="259"/>
    </location>
</feature>
<keyword evidence="6" id="KW-1185">Reference proteome</keyword>
<evidence type="ECO:0000256" key="3">
    <source>
        <dbReference type="SAM" id="SignalP"/>
    </source>
</evidence>
<dbReference type="Proteomes" id="UP001291653">
    <property type="component" value="Unassembled WGS sequence"/>
</dbReference>
<reference evidence="5 6" key="1">
    <citation type="submission" date="2022-10" db="EMBL/GenBank/DDBJ databases">
        <title>Draft genome sequence of Streptomyces sp. YSPA8.</title>
        <authorList>
            <person name="Moriuchi R."/>
            <person name="Dohra H."/>
            <person name="Yamamura H."/>
            <person name="Kodani S."/>
        </authorList>
    </citation>
    <scope>NUCLEOTIDE SEQUENCE [LARGE SCALE GENOMIC DNA]</scope>
    <source>
        <strain evidence="5 6">YSPA8</strain>
    </source>
</reference>
<organism evidence="5 6">
    <name type="scientific">Streptomyces yaizuensis</name>
    <dbReference type="NCBI Taxonomy" id="2989713"/>
    <lineage>
        <taxon>Bacteria</taxon>
        <taxon>Bacillati</taxon>
        <taxon>Actinomycetota</taxon>
        <taxon>Actinomycetes</taxon>
        <taxon>Kitasatosporales</taxon>
        <taxon>Streptomycetaceae</taxon>
        <taxon>Streptomyces</taxon>
    </lineage>
</organism>
<gene>
    <name evidence="5" type="ORF">SYYSPA8_26190</name>
</gene>
<dbReference type="EMBL" id="BSBI01000012">
    <property type="protein sequence ID" value="GLF97857.1"/>
    <property type="molecule type" value="Genomic_DNA"/>
</dbReference>
<evidence type="ECO:0000313" key="5">
    <source>
        <dbReference type="EMBL" id="GLF97857.1"/>
    </source>
</evidence>
<keyword evidence="2" id="KW-0812">Transmembrane</keyword>
<dbReference type="Gene3D" id="2.60.40.2230">
    <property type="entry name" value="Uncharacterised protein YcnI-like PF07987, DUF1775"/>
    <property type="match status" value="1"/>
</dbReference>
<accession>A0ABQ5P5K3</accession>
<evidence type="ECO:0000256" key="1">
    <source>
        <dbReference type="SAM" id="MobiDB-lite"/>
    </source>
</evidence>
<sequence length="267" mass="26828">MRTFPHRAARTALAALLASAAVALGAGPAAAHAGVTASNPQAMATDVKLTFTSEAESATAGLARIHILLPPGLSRAAVVTDKLPKGWQLSFAEGGYVVTGKPLPVGTDAVHTVVIKQLPKAKQLVFKVLETYSDGKISRWIEEPGAGDTGDNPAPVLQLRPAAKGAKKIDLNIFQPPSVSPSAGGSPAASSAPPTPSTSPSAPASASPEPAASTSVRATQADPPGSATDESNSQSTGTGVLIGGAVAVVVVVGAGVWFLRRAGQRRT</sequence>
<dbReference type="InterPro" id="IPR038507">
    <property type="entry name" value="YcnI-like_sf"/>
</dbReference>
<dbReference type="RefSeq" id="WP_323449840.1">
    <property type="nucleotide sequence ID" value="NZ_BSBI01000012.1"/>
</dbReference>
<keyword evidence="2" id="KW-0472">Membrane</keyword>
<evidence type="ECO:0000313" key="6">
    <source>
        <dbReference type="Proteomes" id="UP001291653"/>
    </source>
</evidence>